<comment type="caution">
    <text evidence="2">The sequence shown here is derived from an EMBL/GenBank/DDBJ whole genome shotgun (WGS) entry which is preliminary data.</text>
</comment>
<gene>
    <name evidence="2" type="ORF">DY000_02033960</name>
</gene>
<accession>A0ABQ7DRQ5</accession>
<evidence type="ECO:0000313" key="3">
    <source>
        <dbReference type="Proteomes" id="UP000266723"/>
    </source>
</evidence>
<protein>
    <submittedName>
        <fullName evidence="2">Uncharacterized protein</fullName>
    </submittedName>
</protein>
<reference evidence="2 3" key="1">
    <citation type="journal article" date="2020" name="BMC Genomics">
        <title>Intraspecific diversification of the crop wild relative Brassica cretica Lam. using demographic model selection.</title>
        <authorList>
            <person name="Kioukis A."/>
            <person name="Michalopoulou V.A."/>
            <person name="Briers L."/>
            <person name="Pirintsos S."/>
            <person name="Studholme D.J."/>
            <person name="Pavlidis P."/>
            <person name="Sarris P.F."/>
        </authorList>
    </citation>
    <scope>NUCLEOTIDE SEQUENCE [LARGE SCALE GENOMIC DNA]</scope>
    <source>
        <strain evidence="3">cv. PFS-1207/04</strain>
    </source>
</reference>
<evidence type="ECO:0000256" key="1">
    <source>
        <dbReference type="SAM" id="MobiDB-lite"/>
    </source>
</evidence>
<organism evidence="2 3">
    <name type="scientific">Brassica cretica</name>
    <name type="common">Mustard</name>
    <dbReference type="NCBI Taxonomy" id="69181"/>
    <lineage>
        <taxon>Eukaryota</taxon>
        <taxon>Viridiplantae</taxon>
        <taxon>Streptophyta</taxon>
        <taxon>Embryophyta</taxon>
        <taxon>Tracheophyta</taxon>
        <taxon>Spermatophyta</taxon>
        <taxon>Magnoliopsida</taxon>
        <taxon>eudicotyledons</taxon>
        <taxon>Gunneridae</taxon>
        <taxon>Pentapetalae</taxon>
        <taxon>rosids</taxon>
        <taxon>malvids</taxon>
        <taxon>Brassicales</taxon>
        <taxon>Brassicaceae</taxon>
        <taxon>Brassiceae</taxon>
        <taxon>Brassica</taxon>
    </lineage>
</organism>
<dbReference type="EMBL" id="QGKV02000649">
    <property type="protein sequence ID" value="KAF3579746.1"/>
    <property type="molecule type" value="Genomic_DNA"/>
</dbReference>
<keyword evidence="3" id="KW-1185">Reference proteome</keyword>
<proteinExistence type="predicted"/>
<sequence>MKGLQAWLKMELREVRRDKKRQGDTKDEQICLNIMRGQHKGRVMDLDQTCGVLSSADTKKERSRLEPPSQVFGRRKPQASRECFHGVSWRDIDRESDDLVNHIGCVFRYFIVDVVDLVSTPEVAVQP</sequence>
<feature type="region of interest" description="Disordered" evidence="1">
    <location>
        <begin position="55"/>
        <end position="76"/>
    </location>
</feature>
<dbReference type="Proteomes" id="UP000266723">
    <property type="component" value="Unassembled WGS sequence"/>
</dbReference>
<name>A0ABQ7DRQ5_BRACR</name>
<evidence type="ECO:0000313" key="2">
    <source>
        <dbReference type="EMBL" id="KAF3579746.1"/>
    </source>
</evidence>